<feature type="chain" id="PRO_5011583810" evidence="7">
    <location>
        <begin position="26"/>
        <end position="449"/>
    </location>
</feature>
<evidence type="ECO:0000256" key="7">
    <source>
        <dbReference type="SAM" id="SignalP"/>
    </source>
</evidence>
<keyword evidence="9" id="KW-0575">Peroxidase</keyword>
<keyword evidence="10" id="KW-1185">Reference proteome</keyword>
<dbReference type="AlphaFoldDB" id="A0A1I3LTP6"/>
<evidence type="ECO:0000256" key="5">
    <source>
        <dbReference type="ARBA" id="ARBA00023004"/>
    </source>
</evidence>
<dbReference type="InterPro" id="IPR051395">
    <property type="entry name" value="Cytochrome_c_Peroxidase/MauG"/>
</dbReference>
<evidence type="ECO:0000256" key="2">
    <source>
        <dbReference type="ARBA" id="ARBA00022617"/>
    </source>
</evidence>
<proteinExistence type="predicted"/>
<sequence>MSNMRPDLIFLAMLASVPVARPAAAVDLATLELPAPVTDGDYMAVTPGEVALGQLLFFDPILSGNENISCSTCHHPRLGTSDGLSLGMGEGGHGLGPDRVAVADNMPEDRVPRNAPALYNLGAREFTRMFHDGRVEMVDGRLRVPIEDPFFETVSGVLATQAAFPVMSPDEMGGQVSENPLSKAIRQGRFSGEGGAWDLIAKRVAAIPEYQSLFERAYPEIAFGRPIYFADISNAVAAFMAFEYRADDSAFDRYLRGDEAALSDAAKAGMALFYGEAGCSSCHSGPFQSDQGFHAMGQPQLGPGKTLDFERGHRDEGRFRVTGKAEDLYAFRTPSLRNVTLTAPYGHAGAYSDLRAFVVAHLAPGDALMHYEPIHATLSDLPPEVAEKDWDVMGNEADVAAILSAIEVEDRTLAADQIDALMAFLAALEDDPKRLGIPESVPSGLDFEK</sequence>
<dbReference type="GO" id="GO:0004130">
    <property type="term" value="F:cytochrome-c peroxidase activity"/>
    <property type="evidence" value="ECO:0007669"/>
    <property type="project" value="TreeGrafter"/>
</dbReference>
<evidence type="ECO:0000256" key="6">
    <source>
        <dbReference type="PROSITE-ProRule" id="PRU00433"/>
    </source>
</evidence>
<feature type="signal peptide" evidence="7">
    <location>
        <begin position="1"/>
        <end position="25"/>
    </location>
</feature>
<keyword evidence="3 6" id="KW-0479">Metal-binding</keyword>
<feature type="domain" description="Cytochrome c" evidence="8">
    <location>
        <begin position="264"/>
        <end position="429"/>
    </location>
</feature>
<dbReference type="STRING" id="588602.SAMN04487991_1141"/>
<dbReference type="Proteomes" id="UP000199630">
    <property type="component" value="Unassembled WGS sequence"/>
</dbReference>
<organism evidence="9 10">
    <name type="scientific">Celeribacter neptunius</name>
    <dbReference type="NCBI Taxonomy" id="588602"/>
    <lineage>
        <taxon>Bacteria</taxon>
        <taxon>Pseudomonadati</taxon>
        <taxon>Pseudomonadota</taxon>
        <taxon>Alphaproteobacteria</taxon>
        <taxon>Rhodobacterales</taxon>
        <taxon>Roseobacteraceae</taxon>
        <taxon>Celeribacter</taxon>
    </lineage>
</organism>
<evidence type="ECO:0000313" key="9">
    <source>
        <dbReference type="EMBL" id="SFI88109.1"/>
    </source>
</evidence>
<evidence type="ECO:0000313" key="10">
    <source>
        <dbReference type="Proteomes" id="UP000199630"/>
    </source>
</evidence>
<feature type="domain" description="Cytochrome c" evidence="8">
    <location>
        <begin position="48"/>
        <end position="259"/>
    </location>
</feature>
<keyword evidence="7" id="KW-0732">Signal</keyword>
<dbReference type="PANTHER" id="PTHR30600">
    <property type="entry name" value="CYTOCHROME C PEROXIDASE-RELATED"/>
    <property type="match status" value="1"/>
</dbReference>
<name>A0A1I3LTP6_9RHOB</name>
<dbReference type="GO" id="GO:0009055">
    <property type="term" value="F:electron transfer activity"/>
    <property type="evidence" value="ECO:0007669"/>
    <property type="project" value="InterPro"/>
</dbReference>
<protein>
    <submittedName>
        <fullName evidence="9">Cytochrome c peroxidase</fullName>
    </submittedName>
</protein>
<dbReference type="Gene3D" id="1.10.760.10">
    <property type="entry name" value="Cytochrome c-like domain"/>
    <property type="match status" value="2"/>
</dbReference>
<dbReference type="GO" id="GO:0046872">
    <property type="term" value="F:metal ion binding"/>
    <property type="evidence" value="ECO:0007669"/>
    <property type="project" value="UniProtKB-KW"/>
</dbReference>
<accession>A0A1I3LTP6</accession>
<dbReference type="InterPro" id="IPR004852">
    <property type="entry name" value="Di-haem_cyt_c_peroxidsae"/>
</dbReference>
<dbReference type="InterPro" id="IPR036909">
    <property type="entry name" value="Cyt_c-like_dom_sf"/>
</dbReference>
<dbReference type="EMBL" id="FORH01000001">
    <property type="protein sequence ID" value="SFI88109.1"/>
    <property type="molecule type" value="Genomic_DNA"/>
</dbReference>
<keyword evidence="2 6" id="KW-0349">Heme</keyword>
<keyword evidence="5 6" id="KW-0408">Iron</keyword>
<evidence type="ECO:0000259" key="8">
    <source>
        <dbReference type="PROSITE" id="PS51007"/>
    </source>
</evidence>
<reference evidence="10" key="1">
    <citation type="submission" date="2016-10" db="EMBL/GenBank/DDBJ databases">
        <authorList>
            <person name="Varghese N."/>
            <person name="Submissions S."/>
        </authorList>
    </citation>
    <scope>NUCLEOTIDE SEQUENCE [LARGE SCALE GENOMIC DNA]</scope>
    <source>
        <strain evidence="10">DSM 26471</strain>
    </source>
</reference>
<gene>
    <name evidence="9" type="ORF">SAMN04487991_1141</name>
</gene>
<dbReference type="PROSITE" id="PS51007">
    <property type="entry name" value="CYTC"/>
    <property type="match status" value="2"/>
</dbReference>
<evidence type="ECO:0000256" key="1">
    <source>
        <dbReference type="ARBA" id="ARBA00004196"/>
    </source>
</evidence>
<keyword evidence="4" id="KW-0560">Oxidoreductase</keyword>
<dbReference type="SUPFAM" id="SSF46626">
    <property type="entry name" value="Cytochrome c"/>
    <property type="match status" value="2"/>
</dbReference>
<evidence type="ECO:0000256" key="3">
    <source>
        <dbReference type="ARBA" id="ARBA00022723"/>
    </source>
</evidence>
<dbReference type="GO" id="GO:0030313">
    <property type="term" value="C:cell envelope"/>
    <property type="evidence" value="ECO:0007669"/>
    <property type="project" value="UniProtKB-SubCell"/>
</dbReference>
<dbReference type="InterPro" id="IPR009056">
    <property type="entry name" value="Cyt_c-like_dom"/>
</dbReference>
<dbReference type="GO" id="GO:0020037">
    <property type="term" value="F:heme binding"/>
    <property type="evidence" value="ECO:0007669"/>
    <property type="project" value="InterPro"/>
</dbReference>
<evidence type="ECO:0000256" key="4">
    <source>
        <dbReference type="ARBA" id="ARBA00023002"/>
    </source>
</evidence>
<dbReference type="Pfam" id="PF03150">
    <property type="entry name" value="CCP_MauG"/>
    <property type="match status" value="1"/>
</dbReference>
<comment type="subcellular location">
    <subcellularLocation>
        <location evidence="1">Cell envelope</location>
    </subcellularLocation>
</comment>